<dbReference type="EMBL" id="BMAT01000942">
    <property type="protein sequence ID" value="GFR76835.1"/>
    <property type="molecule type" value="Genomic_DNA"/>
</dbReference>
<proteinExistence type="predicted"/>
<organism evidence="1 2">
    <name type="scientific">Elysia marginata</name>
    <dbReference type="NCBI Taxonomy" id="1093978"/>
    <lineage>
        <taxon>Eukaryota</taxon>
        <taxon>Metazoa</taxon>
        <taxon>Spiralia</taxon>
        <taxon>Lophotrochozoa</taxon>
        <taxon>Mollusca</taxon>
        <taxon>Gastropoda</taxon>
        <taxon>Heterobranchia</taxon>
        <taxon>Euthyneura</taxon>
        <taxon>Panpulmonata</taxon>
        <taxon>Sacoglossa</taxon>
        <taxon>Placobranchoidea</taxon>
        <taxon>Plakobranchidae</taxon>
        <taxon>Elysia</taxon>
    </lineage>
</organism>
<accession>A0AAV4FX08</accession>
<comment type="caution">
    <text evidence="1">The sequence shown here is derived from an EMBL/GenBank/DDBJ whole genome shotgun (WGS) entry which is preliminary data.</text>
</comment>
<gene>
    <name evidence="1" type="ORF">ElyMa_000493300</name>
</gene>
<sequence length="112" mass="12727">MPHQSRYSRTGKASLEGRCRNLKQSKLFSTFAGIGYTHGRPEGKRRYSQYQPQSPNCIPPSRSYPTACSLRGSRRSARPPTAAEVMLLLLSGKHFLWDIVWRYGLPNFSILP</sequence>
<dbReference type="Proteomes" id="UP000762676">
    <property type="component" value="Unassembled WGS sequence"/>
</dbReference>
<reference evidence="1 2" key="1">
    <citation type="journal article" date="2021" name="Elife">
        <title>Chloroplast acquisition without the gene transfer in kleptoplastic sea slugs, Plakobranchus ocellatus.</title>
        <authorList>
            <person name="Maeda T."/>
            <person name="Takahashi S."/>
            <person name="Yoshida T."/>
            <person name="Shimamura S."/>
            <person name="Takaki Y."/>
            <person name="Nagai Y."/>
            <person name="Toyoda A."/>
            <person name="Suzuki Y."/>
            <person name="Arimoto A."/>
            <person name="Ishii H."/>
            <person name="Satoh N."/>
            <person name="Nishiyama T."/>
            <person name="Hasebe M."/>
            <person name="Maruyama T."/>
            <person name="Minagawa J."/>
            <person name="Obokata J."/>
            <person name="Shigenobu S."/>
        </authorList>
    </citation>
    <scope>NUCLEOTIDE SEQUENCE [LARGE SCALE GENOMIC DNA]</scope>
</reference>
<protein>
    <submittedName>
        <fullName evidence="1">Uncharacterized protein</fullName>
    </submittedName>
</protein>
<dbReference type="AlphaFoldDB" id="A0AAV4FX08"/>
<evidence type="ECO:0000313" key="2">
    <source>
        <dbReference type="Proteomes" id="UP000762676"/>
    </source>
</evidence>
<name>A0AAV4FX08_9GAST</name>
<evidence type="ECO:0000313" key="1">
    <source>
        <dbReference type="EMBL" id="GFR76835.1"/>
    </source>
</evidence>
<keyword evidence="2" id="KW-1185">Reference proteome</keyword>